<evidence type="ECO:0000313" key="3">
    <source>
        <dbReference type="EMBL" id="TYS69320.1"/>
    </source>
</evidence>
<dbReference type="InterPro" id="IPR016181">
    <property type="entry name" value="Acyl_CoA_acyltransferase"/>
</dbReference>
<comment type="caution">
    <text evidence="3">The sequence shown here is derived from an EMBL/GenBank/DDBJ whole genome shotgun (WGS) entry which is preliminary data.</text>
</comment>
<evidence type="ECO:0000256" key="1">
    <source>
        <dbReference type="ARBA" id="ARBA00022679"/>
    </source>
</evidence>
<dbReference type="PANTHER" id="PTHR13947:SF37">
    <property type="entry name" value="LD18367P"/>
    <property type="match status" value="1"/>
</dbReference>
<organism evidence="3 4">
    <name type="scientific">Sutcliffiella horikoshii</name>
    <dbReference type="NCBI Taxonomy" id="79883"/>
    <lineage>
        <taxon>Bacteria</taxon>
        <taxon>Bacillati</taxon>
        <taxon>Bacillota</taxon>
        <taxon>Bacilli</taxon>
        <taxon>Bacillales</taxon>
        <taxon>Bacillaceae</taxon>
        <taxon>Sutcliffiella</taxon>
    </lineage>
</organism>
<dbReference type="InterPro" id="IPR050769">
    <property type="entry name" value="NAT_camello-type"/>
</dbReference>
<proteinExistence type="predicted"/>
<accession>A0A5D4T0U9</accession>
<dbReference type="SUPFAM" id="SSF55729">
    <property type="entry name" value="Acyl-CoA N-acyltransferases (Nat)"/>
    <property type="match status" value="1"/>
</dbReference>
<gene>
    <name evidence="3" type="ORF">FZC75_17345</name>
</gene>
<dbReference type="EMBL" id="VTET01000009">
    <property type="protein sequence ID" value="TYS69320.1"/>
    <property type="molecule type" value="Genomic_DNA"/>
</dbReference>
<dbReference type="CDD" id="cd04301">
    <property type="entry name" value="NAT_SF"/>
    <property type="match status" value="1"/>
</dbReference>
<feature type="domain" description="N-acetyltransferase" evidence="2">
    <location>
        <begin position="6"/>
        <end position="154"/>
    </location>
</feature>
<protein>
    <submittedName>
        <fullName evidence="3">GNAT family N-acetyltransferase</fullName>
    </submittedName>
</protein>
<evidence type="ECO:0000313" key="4">
    <source>
        <dbReference type="Proteomes" id="UP000324517"/>
    </source>
</evidence>
<evidence type="ECO:0000259" key="2">
    <source>
        <dbReference type="PROSITE" id="PS51186"/>
    </source>
</evidence>
<dbReference type="Pfam" id="PF00583">
    <property type="entry name" value="Acetyltransf_1"/>
    <property type="match status" value="1"/>
</dbReference>
<dbReference type="Gene3D" id="3.40.630.30">
    <property type="match status" value="1"/>
</dbReference>
<dbReference type="GO" id="GO:0008080">
    <property type="term" value="F:N-acetyltransferase activity"/>
    <property type="evidence" value="ECO:0007669"/>
    <property type="project" value="InterPro"/>
</dbReference>
<name>A0A5D4T0U9_9BACI</name>
<sequence length="161" mass="18022">MGETSIRLELVESSDRLGYLPYLVMADESESVVKEYIAEGQMFAIVVESGLVAGVALFLEEAESVVELKNIALDPQFRGHGLGKQVIDLSFEIFREQGFRKMMVGTANSSIANLAFYQKAGFRMAEIKKDFFLNYPEPIFEDGIQAVDMVVFERELVESCS</sequence>
<dbReference type="Proteomes" id="UP000324517">
    <property type="component" value="Unassembled WGS sequence"/>
</dbReference>
<keyword evidence="1 3" id="KW-0808">Transferase</keyword>
<dbReference type="PANTHER" id="PTHR13947">
    <property type="entry name" value="GNAT FAMILY N-ACETYLTRANSFERASE"/>
    <property type="match status" value="1"/>
</dbReference>
<dbReference type="InterPro" id="IPR000182">
    <property type="entry name" value="GNAT_dom"/>
</dbReference>
<reference evidence="3 4" key="1">
    <citation type="submission" date="2019-08" db="EMBL/GenBank/DDBJ databases">
        <title>Bacillus genomes from the desert of Cuatro Cienegas, Coahuila.</title>
        <authorList>
            <person name="Olmedo-Alvarez G."/>
        </authorList>
    </citation>
    <scope>NUCLEOTIDE SEQUENCE [LARGE SCALE GENOMIC DNA]</scope>
    <source>
        <strain evidence="3 4">CH98b_3T</strain>
    </source>
</reference>
<dbReference type="AlphaFoldDB" id="A0A5D4T0U9"/>
<dbReference type="OrthoDB" id="162775at2"/>
<dbReference type="RefSeq" id="WP_148980177.1">
    <property type="nucleotide sequence ID" value="NZ_JBNILI010000008.1"/>
</dbReference>
<dbReference type="PROSITE" id="PS51186">
    <property type="entry name" value="GNAT"/>
    <property type="match status" value="1"/>
</dbReference>